<comment type="caution">
    <text evidence="2">The sequence shown here is derived from an EMBL/GenBank/DDBJ whole genome shotgun (WGS) entry which is preliminary data.</text>
</comment>
<keyword evidence="1" id="KW-0812">Transmembrane</keyword>
<evidence type="ECO:0000313" key="3">
    <source>
        <dbReference type="Proteomes" id="UP001223420"/>
    </source>
</evidence>
<gene>
    <name evidence="2" type="ORF">QO001_000845</name>
</gene>
<organism evidence="2 3">
    <name type="scientific">Methylobacterium brachiatum</name>
    <dbReference type="NCBI Taxonomy" id="269660"/>
    <lineage>
        <taxon>Bacteria</taxon>
        <taxon>Pseudomonadati</taxon>
        <taxon>Pseudomonadota</taxon>
        <taxon>Alphaproteobacteria</taxon>
        <taxon>Hyphomicrobiales</taxon>
        <taxon>Methylobacteriaceae</taxon>
        <taxon>Methylobacterium</taxon>
    </lineage>
</organism>
<keyword evidence="1" id="KW-1133">Transmembrane helix</keyword>
<name>A0AAJ1TRP1_9HYPH</name>
<dbReference type="SUPFAM" id="SSF103473">
    <property type="entry name" value="MFS general substrate transporter"/>
    <property type="match status" value="1"/>
</dbReference>
<reference evidence="2" key="1">
    <citation type="submission" date="2023-07" db="EMBL/GenBank/DDBJ databases">
        <title>Genomic Encyclopedia of Type Strains, Phase IV (KMG-IV): sequencing the most valuable type-strain genomes for metagenomic binning, comparative biology and taxonomic classification.</title>
        <authorList>
            <person name="Goeker M."/>
        </authorList>
    </citation>
    <scope>NUCLEOTIDE SEQUENCE</scope>
    <source>
        <strain evidence="2">DSM 19569</strain>
    </source>
</reference>
<dbReference type="Proteomes" id="UP001223420">
    <property type="component" value="Unassembled WGS sequence"/>
</dbReference>
<dbReference type="InterPro" id="IPR036259">
    <property type="entry name" value="MFS_trans_sf"/>
</dbReference>
<evidence type="ECO:0000313" key="2">
    <source>
        <dbReference type="EMBL" id="MDQ0541937.1"/>
    </source>
</evidence>
<sequence length="180" mass="18438">MASGIIGTILGGVLTGGAGPALGAGIGAAIPSIAEIARVIVDRTIPDPQKKAEAQAEIEQALATREAAVAAAIQAQNEQQNAINLAEAQGNDRFSSRWRPTLGWACVAAFVYQFLAAPLVTWLGAILGVALGIAFPAPPTIVVSDFMPVLIGMLGLGAMRTYERTTGVPGAVPAPQTARR</sequence>
<dbReference type="AlphaFoldDB" id="A0AAJ1TRP1"/>
<dbReference type="Pfam" id="PF11351">
    <property type="entry name" value="GTA_holin_3TM"/>
    <property type="match status" value="1"/>
</dbReference>
<feature type="transmembrane region" description="Helical" evidence="1">
    <location>
        <begin position="102"/>
        <end position="135"/>
    </location>
</feature>
<accession>A0AAJ1TRP1</accession>
<proteinExistence type="predicted"/>
<dbReference type="RefSeq" id="WP_230366585.1">
    <property type="nucleotide sequence ID" value="NZ_JAJALK010000006.1"/>
</dbReference>
<feature type="transmembrane region" description="Helical" evidence="1">
    <location>
        <begin position="141"/>
        <end position="159"/>
    </location>
</feature>
<dbReference type="EMBL" id="JAUSWL010000001">
    <property type="protein sequence ID" value="MDQ0541937.1"/>
    <property type="molecule type" value="Genomic_DNA"/>
</dbReference>
<keyword evidence="1" id="KW-0472">Membrane</keyword>
<dbReference type="InterPro" id="IPR021497">
    <property type="entry name" value="GTA_holin_3TM"/>
</dbReference>
<evidence type="ECO:0008006" key="4">
    <source>
        <dbReference type="Google" id="ProtNLM"/>
    </source>
</evidence>
<protein>
    <recommendedName>
        <fullName evidence="4">Holin of 3TMs, for gene-transfer release</fullName>
    </recommendedName>
</protein>
<evidence type="ECO:0000256" key="1">
    <source>
        <dbReference type="SAM" id="Phobius"/>
    </source>
</evidence>